<dbReference type="GO" id="GO:0043709">
    <property type="term" value="P:cell adhesion involved in single-species biofilm formation"/>
    <property type="evidence" value="ECO:0007669"/>
    <property type="project" value="TreeGrafter"/>
</dbReference>
<sequence length="218" mass="24277">MGIIIPAGILFGSSYTLFIFGYWLPTVSPLLALSLSTVTIAGYYNQGQKNLAFTDGLTQIANRRFFDRYLEQQWGRSQKENKDISLILCDVDFFKLYNDTYGHQAGDECLKKVAQAIKESVRSNDLPARYGGEEFVIVLPNTEPQAAISVANRIRLRLKKMEIPHISSQASSHVSISCGVSSIKTSNAVSYKELIENADRGLYQAKKQGRDRAVIAES</sequence>
<proteinExistence type="predicted"/>
<dbReference type="NCBIfam" id="TIGR00254">
    <property type="entry name" value="GGDEF"/>
    <property type="match status" value="1"/>
</dbReference>
<dbReference type="InterPro" id="IPR043128">
    <property type="entry name" value="Rev_trsase/Diguanyl_cyclase"/>
</dbReference>
<dbReference type="EMBL" id="CAACVJ010000168">
    <property type="protein sequence ID" value="VEP14212.1"/>
    <property type="molecule type" value="Genomic_DNA"/>
</dbReference>
<dbReference type="FunFam" id="3.30.70.270:FF:000001">
    <property type="entry name" value="Diguanylate cyclase domain protein"/>
    <property type="match status" value="1"/>
</dbReference>
<gene>
    <name evidence="2" type="ORF">H1P_250004</name>
</gene>
<dbReference type="InterPro" id="IPR050469">
    <property type="entry name" value="Diguanylate_Cyclase"/>
</dbReference>
<accession>A0A563VS43</accession>
<evidence type="ECO:0000259" key="1">
    <source>
        <dbReference type="PROSITE" id="PS50887"/>
    </source>
</evidence>
<keyword evidence="3" id="KW-1185">Reference proteome</keyword>
<dbReference type="InterPro" id="IPR029787">
    <property type="entry name" value="Nucleotide_cyclase"/>
</dbReference>
<dbReference type="GO" id="GO:0052621">
    <property type="term" value="F:diguanylate cyclase activity"/>
    <property type="evidence" value="ECO:0007669"/>
    <property type="project" value="TreeGrafter"/>
</dbReference>
<dbReference type="CDD" id="cd01949">
    <property type="entry name" value="GGDEF"/>
    <property type="match status" value="1"/>
</dbReference>
<dbReference type="SUPFAM" id="SSF55073">
    <property type="entry name" value="Nucleotide cyclase"/>
    <property type="match status" value="1"/>
</dbReference>
<dbReference type="Proteomes" id="UP000320055">
    <property type="component" value="Unassembled WGS sequence"/>
</dbReference>
<reference evidence="2 3" key="1">
    <citation type="submission" date="2019-01" db="EMBL/GenBank/DDBJ databases">
        <authorList>
            <person name="Brito A."/>
        </authorList>
    </citation>
    <scope>NUCLEOTIDE SEQUENCE [LARGE SCALE GENOMIC DNA]</scope>
    <source>
        <strain evidence="2">1</strain>
    </source>
</reference>
<dbReference type="Gene3D" id="3.30.70.270">
    <property type="match status" value="1"/>
</dbReference>
<protein>
    <submittedName>
        <fullName evidence="2">Diguanylate cyclase with Chase2 sensor</fullName>
    </submittedName>
</protein>
<dbReference type="GO" id="GO:0005886">
    <property type="term" value="C:plasma membrane"/>
    <property type="evidence" value="ECO:0007669"/>
    <property type="project" value="TreeGrafter"/>
</dbReference>
<dbReference type="PROSITE" id="PS50887">
    <property type="entry name" value="GGDEF"/>
    <property type="match status" value="1"/>
</dbReference>
<dbReference type="PANTHER" id="PTHR45138:SF9">
    <property type="entry name" value="DIGUANYLATE CYCLASE DGCM-RELATED"/>
    <property type="match status" value="1"/>
</dbReference>
<organism evidence="2 3">
    <name type="scientific">Hyella patelloides LEGE 07179</name>
    <dbReference type="NCBI Taxonomy" id="945734"/>
    <lineage>
        <taxon>Bacteria</taxon>
        <taxon>Bacillati</taxon>
        <taxon>Cyanobacteriota</taxon>
        <taxon>Cyanophyceae</taxon>
        <taxon>Pleurocapsales</taxon>
        <taxon>Hyellaceae</taxon>
        <taxon>Hyella</taxon>
    </lineage>
</organism>
<dbReference type="SMART" id="SM00267">
    <property type="entry name" value="GGDEF"/>
    <property type="match status" value="1"/>
</dbReference>
<name>A0A563VS43_9CYAN</name>
<dbReference type="AlphaFoldDB" id="A0A563VS43"/>
<feature type="domain" description="GGDEF" evidence="1">
    <location>
        <begin position="82"/>
        <end position="218"/>
    </location>
</feature>
<dbReference type="Pfam" id="PF00990">
    <property type="entry name" value="GGDEF"/>
    <property type="match status" value="1"/>
</dbReference>
<dbReference type="RefSeq" id="WP_186375845.1">
    <property type="nucleotide sequence ID" value="NZ_LR213785.1"/>
</dbReference>
<evidence type="ECO:0000313" key="3">
    <source>
        <dbReference type="Proteomes" id="UP000320055"/>
    </source>
</evidence>
<dbReference type="GO" id="GO:1902201">
    <property type="term" value="P:negative regulation of bacterial-type flagellum-dependent cell motility"/>
    <property type="evidence" value="ECO:0007669"/>
    <property type="project" value="TreeGrafter"/>
</dbReference>
<evidence type="ECO:0000313" key="2">
    <source>
        <dbReference type="EMBL" id="VEP14212.1"/>
    </source>
</evidence>
<dbReference type="PANTHER" id="PTHR45138">
    <property type="entry name" value="REGULATORY COMPONENTS OF SENSORY TRANSDUCTION SYSTEM"/>
    <property type="match status" value="1"/>
</dbReference>
<dbReference type="InterPro" id="IPR000160">
    <property type="entry name" value="GGDEF_dom"/>
</dbReference>